<evidence type="ECO:0000256" key="1">
    <source>
        <dbReference type="ARBA" id="ARBA00023015"/>
    </source>
</evidence>
<evidence type="ECO:0000256" key="3">
    <source>
        <dbReference type="ARBA" id="ARBA00023163"/>
    </source>
</evidence>
<dbReference type="InterPro" id="IPR046335">
    <property type="entry name" value="LacI/GalR-like_sensor"/>
</dbReference>
<keyword evidence="3" id="KW-0804">Transcription</keyword>
<dbReference type="PANTHER" id="PTHR30146:SF109">
    <property type="entry name" value="HTH-TYPE TRANSCRIPTIONAL REGULATOR GALS"/>
    <property type="match status" value="1"/>
</dbReference>
<keyword evidence="6" id="KW-1185">Reference proteome</keyword>
<dbReference type="AlphaFoldDB" id="A0A2M8W772"/>
<dbReference type="PANTHER" id="PTHR30146">
    <property type="entry name" value="LACI-RELATED TRANSCRIPTIONAL REPRESSOR"/>
    <property type="match status" value="1"/>
</dbReference>
<evidence type="ECO:0000313" key="6">
    <source>
        <dbReference type="Proteomes" id="UP000231586"/>
    </source>
</evidence>
<evidence type="ECO:0000259" key="4">
    <source>
        <dbReference type="PROSITE" id="PS50932"/>
    </source>
</evidence>
<dbReference type="PROSITE" id="PS00356">
    <property type="entry name" value="HTH_LACI_1"/>
    <property type="match status" value="1"/>
</dbReference>
<dbReference type="Proteomes" id="UP000231586">
    <property type="component" value="Unassembled WGS sequence"/>
</dbReference>
<protein>
    <submittedName>
        <fullName evidence="5">LacI family transcriptional regulator</fullName>
    </submittedName>
</protein>
<dbReference type="OrthoDB" id="3510266at2"/>
<dbReference type="CDD" id="cd01392">
    <property type="entry name" value="HTH_LacI"/>
    <property type="match status" value="1"/>
</dbReference>
<dbReference type="RefSeq" id="WP_100350767.1">
    <property type="nucleotide sequence ID" value="NZ_PGTZ01000010.1"/>
</dbReference>
<gene>
    <name evidence="5" type="ORF">CLV34_2665</name>
</gene>
<dbReference type="GO" id="GO:0000976">
    <property type="term" value="F:transcription cis-regulatory region binding"/>
    <property type="evidence" value="ECO:0007669"/>
    <property type="project" value="TreeGrafter"/>
</dbReference>
<dbReference type="Pfam" id="PF13377">
    <property type="entry name" value="Peripla_BP_3"/>
    <property type="match status" value="1"/>
</dbReference>
<dbReference type="PROSITE" id="PS50932">
    <property type="entry name" value="HTH_LACI_2"/>
    <property type="match status" value="1"/>
</dbReference>
<dbReference type="InterPro" id="IPR028082">
    <property type="entry name" value="Peripla_BP_I"/>
</dbReference>
<evidence type="ECO:0000256" key="2">
    <source>
        <dbReference type="ARBA" id="ARBA00023125"/>
    </source>
</evidence>
<accession>A0A2M8W772</accession>
<dbReference type="SUPFAM" id="SSF53822">
    <property type="entry name" value="Periplasmic binding protein-like I"/>
    <property type="match status" value="1"/>
</dbReference>
<keyword evidence="1" id="KW-0805">Transcription regulation</keyword>
<dbReference type="Gene3D" id="1.10.260.40">
    <property type="entry name" value="lambda repressor-like DNA-binding domains"/>
    <property type="match status" value="1"/>
</dbReference>
<dbReference type="SMART" id="SM00354">
    <property type="entry name" value="HTH_LACI"/>
    <property type="match status" value="1"/>
</dbReference>
<feature type="domain" description="HTH lacI-type" evidence="4">
    <location>
        <begin position="2"/>
        <end position="56"/>
    </location>
</feature>
<sequence length="342" mass="35454">MASIDDVARAAGVSTATVSRALRNLPNVQPATRVRVLSVAAELGYVPSPHAATLASGRTRTVGVLTPGIARWFFGEVVDGAEHALRGLGFDVLLYALGSPRTDGPRPPVDPNVLRRRVDGTLVVGLPLEAAEVSSLVGLGVPLAFVGSGPSGQVTHRIDDVAAGALATRHLLGLGHRAVGHVTGARDPLSVWSPAAGRREGWRRALAEAGVDGPPTWVVDDAEFDLAGGRAAAHRLLAARPELTAVFAASDELAMGVVLAARDRGLRVPDDLSVVGVDGHPHGELVGLTTVSQDAFSQGHDAAVGLLGMVVGERAPESVTYPTRLVVRESTSAPRADRGPRR</sequence>
<dbReference type="Pfam" id="PF00356">
    <property type="entry name" value="LacI"/>
    <property type="match status" value="1"/>
</dbReference>
<dbReference type="SUPFAM" id="SSF47413">
    <property type="entry name" value="lambda repressor-like DNA-binding domains"/>
    <property type="match status" value="1"/>
</dbReference>
<dbReference type="CDD" id="cd06267">
    <property type="entry name" value="PBP1_LacI_sugar_binding-like"/>
    <property type="match status" value="1"/>
</dbReference>
<evidence type="ECO:0000313" key="5">
    <source>
        <dbReference type="EMBL" id="PJI86742.1"/>
    </source>
</evidence>
<organism evidence="5 6">
    <name type="scientific">Luteimicrobium subarcticum</name>
    <dbReference type="NCBI Taxonomy" id="620910"/>
    <lineage>
        <taxon>Bacteria</taxon>
        <taxon>Bacillati</taxon>
        <taxon>Actinomycetota</taxon>
        <taxon>Actinomycetes</taxon>
        <taxon>Micrococcales</taxon>
        <taxon>Luteimicrobium</taxon>
    </lineage>
</organism>
<dbReference type="InterPro" id="IPR000843">
    <property type="entry name" value="HTH_LacI"/>
</dbReference>
<proteinExistence type="predicted"/>
<keyword evidence="2" id="KW-0238">DNA-binding</keyword>
<reference evidence="5 6" key="1">
    <citation type="submission" date="2017-11" db="EMBL/GenBank/DDBJ databases">
        <title>Genomic Encyclopedia of Archaeal and Bacterial Type Strains, Phase II (KMG-II): From Individual Species to Whole Genera.</title>
        <authorList>
            <person name="Goeker M."/>
        </authorList>
    </citation>
    <scope>NUCLEOTIDE SEQUENCE [LARGE SCALE GENOMIC DNA]</scope>
    <source>
        <strain evidence="5 6">DSM 22413</strain>
    </source>
</reference>
<dbReference type="Gene3D" id="3.40.50.2300">
    <property type="match status" value="2"/>
</dbReference>
<name>A0A2M8W772_9MICO</name>
<dbReference type="InterPro" id="IPR010982">
    <property type="entry name" value="Lambda_DNA-bd_dom_sf"/>
</dbReference>
<dbReference type="EMBL" id="PGTZ01000010">
    <property type="protein sequence ID" value="PJI86742.1"/>
    <property type="molecule type" value="Genomic_DNA"/>
</dbReference>
<comment type="caution">
    <text evidence="5">The sequence shown here is derived from an EMBL/GenBank/DDBJ whole genome shotgun (WGS) entry which is preliminary data.</text>
</comment>
<dbReference type="GO" id="GO:0003700">
    <property type="term" value="F:DNA-binding transcription factor activity"/>
    <property type="evidence" value="ECO:0007669"/>
    <property type="project" value="TreeGrafter"/>
</dbReference>